<protein>
    <recommendedName>
        <fullName evidence="3">50S ribosomal protein L29</fullName>
    </recommendedName>
</protein>
<proteinExistence type="predicted"/>
<evidence type="ECO:0000313" key="1">
    <source>
        <dbReference type="EMBL" id="MDP9840096.1"/>
    </source>
</evidence>
<organism evidence="1 2">
    <name type="scientific">Neorhizobium huautlense</name>
    <dbReference type="NCBI Taxonomy" id="67774"/>
    <lineage>
        <taxon>Bacteria</taxon>
        <taxon>Pseudomonadati</taxon>
        <taxon>Pseudomonadota</taxon>
        <taxon>Alphaproteobacteria</taxon>
        <taxon>Hyphomicrobiales</taxon>
        <taxon>Rhizobiaceae</taxon>
        <taxon>Rhizobium/Agrobacterium group</taxon>
        <taxon>Neorhizobium</taxon>
    </lineage>
</organism>
<evidence type="ECO:0008006" key="3">
    <source>
        <dbReference type="Google" id="ProtNLM"/>
    </source>
</evidence>
<sequence length="58" mass="6437">MPKSIALKNLDLQKLVAHLKHVRLARATSGQERAPDGSIMNANVRAVLEALEDIYLKK</sequence>
<name>A0ABT9Q140_9HYPH</name>
<dbReference type="EMBL" id="JAUSRF010000022">
    <property type="protein sequence ID" value="MDP9840096.1"/>
    <property type="molecule type" value="Genomic_DNA"/>
</dbReference>
<dbReference type="RefSeq" id="WP_306839375.1">
    <property type="nucleotide sequence ID" value="NZ_JAUSRF010000022.1"/>
</dbReference>
<comment type="caution">
    <text evidence="1">The sequence shown here is derived from an EMBL/GenBank/DDBJ whole genome shotgun (WGS) entry which is preliminary data.</text>
</comment>
<reference evidence="1 2" key="1">
    <citation type="submission" date="2023-07" db="EMBL/GenBank/DDBJ databases">
        <title>Sorghum-associated microbial communities from plants grown in Nebraska, USA.</title>
        <authorList>
            <person name="Schachtman D."/>
        </authorList>
    </citation>
    <scope>NUCLEOTIDE SEQUENCE [LARGE SCALE GENOMIC DNA]</scope>
    <source>
        <strain evidence="1 2">DS1307</strain>
    </source>
</reference>
<keyword evidence="2" id="KW-1185">Reference proteome</keyword>
<gene>
    <name evidence="1" type="ORF">J2T09_004876</name>
</gene>
<accession>A0ABT9Q140</accession>
<evidence type="ECO:0000313" key="2">
    <source>
        <dbReference type="Proteomes" id="UP001241472"/>
    </source>
</evidence>
<dbReference type="Proteomes" id="UP001241472">
    <property type="component" value="Unassembled WGS sequence"/>
</dbReference>